<evidence type="ECO:0000256" key="2">
    <source>
        <dbReference type="ARBA" id="ARBA00023002"/>
    </source>
</evidence>
<dbReference type="PANTHER" id="PTHR43571:SF1">
    <property type="entry name" value="NADP-SPECIFIC GLUTAMATE DEHYDROGENASE 1-RELATED"/>
    <property type="match status" value="1"/>
</dbReference>
<feature type="compositionally biased region" description="Polar residues" evidence="3">
    <location>
        <begin position="588"/>
        <end position="600"/>
    </location>
</feature>
<dbReference type="SUPFAM" id="SSF51735">
    <property type="entry name" value="NAD(P)-binding Rossmann-fold domains"/>
    <property type="match status" value="1"/>
</dbReference>
<dbReference type="InterPro" id="IPR006096">
    <property type="entry name" value="Glu/Leu/Phe/Val/Trp_DH_C"/>
</dbReference>
<feature type="region of interest" description="Disordered" evidence="3">
    <location>
        <begin position="635"/>
        <end position="722"/>
    </location>
</feature>
<gene>
    <name evidence="5" type="ORF">ALNC14_029860</name>
</gene>
<dbReference type="SUPFAM" id="SSF53223">
    <property type="entry name" value="Aminoacid dehydrogenase-like, N-terminal domain"/>
    <property type="match status" value="1"/>
</dbReference>
<feature type="region of interest" description="Disordered" evidence="3">
    <location>
        <begin position="588"/>
        <end position="623"/>
    </location>
</feature>
<feature type="compositionally biased region" description="Polar residues" evidence="3">
    <location>
        <begin position="610"/>
        <end position="623"/>
    </location>
</feature>
<dbReference type="Pfam" id="PF02812">
    <property type="entry name" value="ELFV_dehydrog_N"/>
    <property type="match status" value="1"/>
</dbReference>
<name>F0W6U8_9STRA</name>
<dbReference type="GO" id="GO:0005829">
    <property type="term" value="C:cytosol"/>
    <property type="evidence" value="ECO:0007669"/>
    <property type="project" value="TreeGrafter"/>
</dbReference>
<sequence length="722" mass="79051">MWTSWRSQPQVARLIATKQSIRFKTSLMSDVHGTTHGKKHWKNKPLFRREGDKRFRNGQEAADMLMEESTRRDPYQTEYLEAVNVFIDSVVPVFDRYPKYAWVMKTLIEPERVIQFRIPWVDDSGNSRVNRGFRVQFSSSCGPYMGGLRFHPGLNHGTVKALGFESVFRNALAGPYGAANGGSDFNPVDKSESEVMRFCQSFMTELANYIGPHTDIPTAGVGVGPKEIGYMFGQYKRLRQLHPGGTEGILSGGLYYHPEATGFGVVHFAKHILTARGDSLRGKRCLISGSGVVALNVAEKLLDLGAIPIGMSDNFGYVIEPEGFTKQNIAQLKQLKAERNARIGGYIMTSTSALYHPAEDGSIWATPCDYAFPCATQSDIHESDMKLLIKNGCMGVFEGAYFPCSRKAIEMLQQCNLAYGPNKASNGASFALPHTSTNLPHTLSPEKVDELVDGYMGNLYNRVAATAKEFNAPGNLHTDQALRGSGFHFSSVETLRVFSTKLESKIAIIQYSSKYIVVISMAKVETLWVVVLMWPFAAISVQGKATLPSLRDRSDLLNRLKVLEDLFEKARLGRLNISEMRDKLRPSTNITKALNASLPSPTIPEVPSSDDLSQTPEEPSSVSSIRGLMLVTGVDSAMPPKQVDQVDTSRSSKSDNATPPNKSLANDSTTTSSPGTADTSSADEDIFDQAAPGAPSSSTASDELETSSASENVSPAETSLRF</sequence>
<evidence type="ECO:0000256" key="3">
    <source>
        <dbReference type="SAM" id="MobiDB-lite"/>
    </source>
</evidence>
<dbReference type="SMART" id="SM00839">
    <property type="entry name" value="ELFV_dehydrog"/>
    <property type="match status" value="1"/>
</dbReference>
<organism evidence="5">
    <name type="scientific">Albugo laibachii Nc14</name>
    <dbReference type="NCBI Taxonomy" id="890382"/>
    <lineage>
        <taxon>Eukaryota</taxon>
        <taxon>Sar</taxon>
        <taxon>Stramenopiles</taxon>
        <taxon>Oomycota</taxon>
        <taxon>Peronosporomycetes</taxon>
        <taxon>Albuginales</taxon>
        <taxon>Albuginaceae</taxon>
        <taxon>Albugo</taxon>
    </lineage>
</organism>
<evidence type="ECO:0000259" key="4">
    <source>
        <dbReference type="SMART" id="SM00839"/>
    </source>
</evidence>
<dbReference type="Gene3D" id="3.40.50.10860">
    <property type="entry name" value="Leucine Dehydrogenase, chain A, domain 1"/>
    <property type="match status" value="1"/>
</dbReference>
<reference evidence="5" key="2">
    <citation type="submission" date="2011-02" db="EMBL/GenBank/DDBJ databases">
        <authorList>
            <person name="MacLean D."/>
        </authorList>
    </citation>
    <scope>NUCLEOTIDE SEQUENCE</scope>
</reference>
<feature type="domain" description="Glutamate/phenylalanine/leucine/valine/L-tryptophan dehydrogenase C-terminal" evidence="4">
    <location>
        <begin position="254"/>
        <end position="486"/>
    </location>
</feature>
<reference evidence="5" key="1">
    <citation type="journal article" date="2011" name="PLoS Biol.">
        <title>Gene gain and loss during evolution of obligate parasitism in the white rust pathogen of Arabidopsis thaliana.</title>
        <authorList>
            <person name="Kemen E."/>
            <person name="Gardiner A."/>
            <person name="Schultz-Larsen T."/>
            <person name="Kemen A.C."/>
            <person name="Balmuth A.L."/>
            <person name="Robert-Seilaniantz A."/>
            <person name="Bailey K."/>
            <person name="Holub E."/>
            <person name="Studholme D.J."/>
            <person name="Maclean D."/>
            <person name="Jones J.D."/>
        </authorList>
    </citation>
    <scope>NUCLEOTIDE SEQUENCE</scope>
</reference>
<dbReference type="InterPro" id="IPR046346">
    <property type="entry name" value="Aminoacid_DH-like_N_sf"/>
</dbReference>
<accession>F0W6U8</accession>
<dbReference type="Gene3D" id="3.40.50.720">
    <property type="entry name" value="NAD(P)-binding Rossmann-like Domain"/>
    <property type="match status" value="1"/>
</dbReference>
<feature type="compositionally biased region" description="Polar residues" evidence="3">
    <location>
        <begin position="706"/>
        <end position="722"/>
    </location>
</feature>
<feature type="compositionally biased region" description="Polar residues" evidence="3">
    <location>
        <begin position="645"/>
        <end position="680"/>
    </location>
</feature>
<evidence type="ECO:0000256" key="1">
    <source>
        <dbReference type="ARBA" id="ARBA00006382"/>
    </source>
</evidence>
<dbReference type="EMBL" id="FR824071">
    <property type="protein sequence ID" value="CCA16843.1"/>
    <property type="molecule type" value="Genomic_DNA"/>
</dbReference>
<dbReference type="InterPro" id="IPR006097">
    <property type="entry name" value="Glu/Leu/Phe/Val/Trp_DH_dimer"/>
</dbReference>
<dbReference type="Gene3D" id="1.10.285.10">
    <property type="entry name" value="Glutamate Dehydrogenase, chain A, domain 3"/>
    <property type="match status" value="1"/>
</dbReference>
<proteinExistence type="inferred from homology"/>
<dbReference type="HOGENOM" id="CLU_383299_0_0_1"/>
<dbReference type="FunFam" id="3.40.50.720:FF:000030">
    <property type="entry name" value="Glutamate dehydrogenase"/>
    <property type="match status" value="1"/>
</dbReference>
<dbReference type="PANTHER" id="PTHR43571">
    <property type="entry name" value="NADP-SPECIFIC GLUTAMATE DEHYDROGENASE 1-RELATED"/>
    <property type="match status" value="1"/>
</dbReference>
<comment type="similarity">
    <text evidence="1">Belongs to the Glu/Leu/Phe/Val dehydrogenases family.</text>
</comment>
<dbReference type="GO" id="GO:0004354">
    <property type="term" value="F:glutamate dehydrogenase (NADP+) activity"/>
    <property type="evidence" value="ECO:0007669"/>
    <property type="project" value="TreeGrafter"/>
</dbReference>
<dbReference type="InterPro" id="IPR050724">
    <property type="entry name" value="Glu_Leu_Phe_Val_DH"/>
</dbReference>
<dbReference type="AlphaFoldDB" id="F0W6U8"/>
<dbReference type="InterPro" id="IPR036291">
    <property type="entry name" value="NAD(P)-bd_dom_sf"/>
</dbReference>
<keyword evidence="2" id="KW-0560">Oxidoreductase</keyword>
<dbReference type="GO" id="GO:0006537">
    <property type="term" value="P:glutamate biosynthetic process"/>
    <property type="evidence" value="ECO:0007669"/>
    <property type="project" value="TreeGrafter"/>
</dbReference>
<dbReference type="FunFam" id="3.40.50.10860:FF:000002">
    <property type="entry name" value="Glutamate dehydrogenase"/>
    <property type="match status" value="1"/>
</dbReference>
<feature type="compositionally biased region" description="Low complexity" evidence="3">
    <location>
        <begin position="690"/>
        <end position="701"/>
    </location>
</feature>
<dbReference type="Pfam" id="PF00208">
    <property type="entry name" value="ELFV_dehydrog"/>
    <property type="match status" value="1"/>
</dbReference>
<evidence type="ECO:0000313" key="5">
    <source>
        <dbReference type="EMBL" id="CCA16843.1"/>
    </source>
</evidence>
<protein>
    <submittedName>
        <fullName evidence="5">Uncharacterized protein ALNC14_029860</fullName>
    </submittedName>
</protein>